<dbReference type="Pfam" id="PF02518">
    <property type="entry name" value="HATPase_c"/>
    <property type="match status" value="1"/>
</dbReference>
<dbReference type="InterPro" id="IPR005467">
    <property type="entry name" value="His_kinase_dom"/>
</dbReference>
<organism evidence="9 10">
    <name type="scientific">Romeriopsis navalis LEGE 11480</name>
    <dbReference type="NCBI Taxonomy" id="2777977"/>
    <lineage>
        <taxon>Bacteria</taxon>
        <taxon>Bacillati</taxon>
        <taxon>Cyanobacteriota</taxon>
        <taxon>Cyanophyceae</taxon>
        <taxon>Leptolyngbyales</taxon>
        <taxon>Leptolyngbyaceae</taxon>
        <taxon>Romeriopsis</taxon>
        <taxon>Romeriopsis navalis</taxon>
    </lineage>
</organism>
<keyword evidence="7" id="KW-0472">Membrane</keyword>
<proteinExistence type="predicted"/>
<feature type="compositionally biased region" description="Basic and acidic residues" evidence="6">
    <location>
        <begin position="418"/>
        <end position="429"/>
    </location>
</feature>
<dbReference type="Proteomes" id="UP000625316">
    <property type="component" value="Unassembled WGS sequence"/>
</dbReference>
<evidence type="ECO:0000313" key="10">
    <source>
        <dbReference type="Proteomes" id="UP000625316"/>
    </source>
</evidence>
<dbReference type="GO" id="GO:0000155">
    <property type="term" value="F:phosphorelay sensor kinase activity"/>
    <property type="evidence" value="ECO:0007669"/>
    <property type="project" value="InterPro"/>
</dbReference>
<feature type="domain" description="Histidine kinase" evidence="8">
    <location>
        <begin position="161"/>
        <end position="410"/>
    </location>
</feature>
<evidence type="ECO:0000256" key="1">
    <source>
        <dbReference type="ARBA" id="ARBA00000085"/>
    </source>
</evidence>
<evidence type="ECO:0000256" key="4">
    <source>
        <dbReference type="ARBA" id="ARBA00022777"/>
    </source>
</evidence>
<name>A0A928Z1N6_9CYAN</name>
<evidence type="ECO:0000256" key="7">
    <source>
        <dbReference type="SAM" id="Phobius"/>
    </source>
</evidence>
<dbReference type="Gene3D" id="3.30.565.10">
    <property type="entry name" value="Histidine kinase-like ATPase, C-terminal domain"/>
    <property type="match status" value="1"/>
</dbReference>
<comment type="caution">
    <text evidence="9">The sequence shown here is derived from an EMBL/GenBank/DDBJ whole genome shotgun (WGS) entry which is preliminary data.</text>
</comment>
<dbReference type="EC" id="2.7.13.3" evidence="2"/>
<keyword evidence="4 9" id="KW-0418">Kinase</keyword>
<reference evidence="9" key="1">
    <citation type="submission" date="2020-10" db="EMBL/GenBank/DDBJ databases">
        <authorList>
            <person name="Castelo-Branco R."/>
            <person name="Eusebio N."/>
            <person name="Adriana R."/>
            <person name="Vieira A."/>
            <person name="Brugerolle De Fraissinette N."/>
            <person name="Rezende De Castro R."/>
            <person name="Schneider M.P."/>
            <person name="Vasconcelos V."/>
            <person name="Leao P.N."/>
        </authorList>
    </citation>
    <scope>NUCLEOTIDE SEQUENCE</scope>
    <source>
        <strain evidence="9">LEGE 11480</strain>
    </source>
</reference>
<dbReference type="InterPro" id="IPR036890">
    <property type="entry name" value="HATPase_C_sf"/>
</dbReference>
<dbReference type="PANTHER" id="PTHR43065:SF50">
    <property type="entry name" value="HISTIDINE KINASE"/>
    <property type="match status" value="1"/>
</dbReference>
<dbReference type="PRINTS" id="PR00344">
    <property type="entry name" value="BCTRLSENSOR"/>
</dbReference>
<evidence type="ECO:0000313" key="9">
    <source>
        <dbReference type="EMBL" id="MBE9028684.1"/>
    </source>
</evidence>
<feature type="region of interest" description="Disordered" evidence="6">
    <location>
        <begin position="407"/>
        <end position="437"/>
    </location>
</feature>
<accession>A0A928Z1N6</accession>
<evidence type="ECO:0000256" key="5">
    <source>
        <dbReference type="ARBA" id="ARBA00023012"/>
    </source>
</evidence>
<dbReference type="SMART" id="SM00387">
    <property type="entry name" value="HATPase_c"/>
    <property type="match status" value="1"/>
</dbReference>
<dbReference type="InterPro" id="IPR036097">
    <property type="entry name" value="HisK_dim/P_sf"/>
</dbReference>
<dbReference type="Pfam" id="PF00512">
    <property type="entry name" value="HisKA"/>
    <property type="match status" value="1"/>
</dbReference>
<evidence type="ECO:0000256" key="3">
    <source>
        <dbReference type="ARBA" id="ARBA00022553"/>
    </source>
</evidence>
<comment type="catalytic activity">
    <reaction evidence="1">
        <text>ATP + protein L-histidine = ADP + protein N-phospho-L-histidine.</text>
        <dbReference type="EC" id="2.7.13.3"/>
    </reaction>
</comment>
<dbReference type="SMART" id="SM00388">
    <property type="entry name" value="HisKA"/>
    <property type="match status" value="1"/>
</dbReference>
<dbReference type="CDD" id="cd00082">
    <property type="entry name" value="HisKA"/>
    <property type="match status" value="1"/>
</dbReference>
<dbReference type="SUPFAM" id="SSF55874">
    <property type="entry name" value="ATPase domain of HSP90 chaperone/DNA topoisomerase II/histidine kinase"/>
    <property type="match status" value="1"/>
</dbReference>
<evidence type="ECO:0000259" key="8">
    <source>
        <dbReference type="PROSITE" id="PS50109"/>
    </source>
</evidence>
<dbReference type="PANTHER" id="PTHR43065">
    <property type="entry name" value="SENSOR HISTIDINE KINASE"/>
    <property type="match status" value="1"/>
</dbReference>
<protein>
    <recommendedName>
        <fullName evidence="2">histidine kinase</fullName>
        <ecNumber evidence="2">2.7.13.3</ecNumber>
    </recommendedName>
</protein>
<feature type="transmembrane region" description="Helical" evidence="7">
    <location>
        <begin position="91"/>
        <end position="110"/>
    </location>
</feature>
<dbReference type="AlphaFoldDB" id="A0A928Z1N6"/>
<keyword evidence="5" id="KW-0902">Two-component regulatory system</keyword>
<keyword evidence="7" id="KW-0812">Transmembrane</keyword>
<dbReference type="InterPro" id="IPR003661">
    <property type="entry name" value="HisK_dim/P_dom"/>
</dbReference>
<evidence type="ECO:0000256" key="6">
    <source>
        <dbReference type="SAM" id="MobiDB-lite"/>
    </source>
</evidence>
<dbReference type="InterPro" id="IPR004358">
    <property type="entry name" value="Sig_transdc_His_kin-like_C"/>
</dbReference>
<dbReference type="PROSITE" id="PS50109">
    <property type="entry name" value="HIS_KIN"/>
    <property type="match status" value="1"/>
</dbReference>
<gene>
    <name evidence="9" type="ORF">IQ266_02790</name>
</gene>
<dbReference type="InterPro" id="IPR003594">
    <property type="entry name" value="HATPase_dom"/>
</dbReference>
<dbReference type="EMBL" id="JADEXQ010000006">
    <property type="protein sequence ID" value="MBE9028684.1"/>
    <property type="molecule type" value="Genomic_DNA"/>
</dbReference>
<dbReference type="Gene3D" id="1.10.287.130">
    <property type="match status" value="1"/>
</dbReference>
<keyword evidence="4 9" id="KW-0808">Transferase</keyword>
<keyword evidence="3" id="KW-0597">Phosphoprotein</keyword>
<dbReference type="SUPFAM" id="SSF47384">
    <property type="entry name" value="Homodimeric domain of signal transducing histidine kinase"/>
    <property type="match status" value="1"/>
</dbReference>
<keyword evidence="7" id="KW-1133">Transmembrane helix</keyword>
<sequence>MQEVMTQIDTDGHDLQILRQDAANQDFWLAWTAKNQQLNFQHQETPNLQSVCPQIRFCRSQVRIGTETWQVLIPPSDKSQQLPQTFQQQLWLIRGLGLGITIILATYMAITIRQHRKIQQLVGVKTDQAAQLKQTLNELQATQTQLVQSAKMSSLGQLVAGIAHEINNPVNFIHGNLKYMHQYSQALLELVTAYDRALPQSPDAIQAIKQSVDIDFLRADLPKLLESMQIGTNRIREIVLSLRNFSRLDEADRKSVDLHEGIESTLMILANQLKGTANQPAITVVKQYGELPTVSCYPGLLNQVLINILNNAIDALRATPHNQQPQITIQTNITANQVQIGITDNGIGIREADQASLFNPFFTTKPVGEGTGLGLSIGYKIITEQHQGQIWAESQPGQGTTFWIKIPSGQPLTNPPSERLESLSRKSDRNTTGVNPH</sequence>
<keyword evidence="10" id="KW-1185">Reference proteome</keyword>
<evidence type="ECO:0000256" key="2">
    <source>
        <dbReference type="ARBA" id="ARBA00012438"/>
    </source>
</evidence>